<sequence length="156" mass="18236">MFELLVGGLIVLMILALLCWFWARDLPLSTAKKSNSIIHGITRRRHQKQPLPIDNDAIADIEIELASNQLLFDQVAQLFFERKILTTDRESAEHIQQLFLNKMPAQCMSQVGEFELGEWSIFWTYKQQSLEYYVAGYGVFYTHVDRFGVEHKFKNH</sequence>
<evidence type="ECO:0000313" key="2">
    <source>
        <dbReference type="Proteomes" id="UP000294963"/>
    </source>
</evidence>
<protein>
    <submittedName>
        <fullName evidence="1">Uncharacterized protein</fullName>
    </submittedName>
</protein>
<proteinExistence type="predicted"/>
<accession>A0A4R1XPY6</accession>
<dbReference type="AlphaFoldDB" id="A0A4R1XPY6"/>
<organism evidence="1 2">
    <name type="scientific">Acinetobacter calcoaceticus</name>
    <dbReference type="NCBI Taxonomy" id="471"/>
    <lineage>
        <taxon>Bacteria</taxon>
        <taxon>Pseudomonadati</taxon>
        <taxon>Pseudomonadota</taxon>
        <taxon>Gammaproteobacteria</taxon>
        <taxon>Moraxellales</taxon>
        <taxon>Moraxellaceae</taxon>
        <taxon>Acinetobacter</taxon>
        <taxon>Acinetobacter calcoaceticus/baumannii complex</taxon>
    </lineage>
</organism>
<dbReference type="Proteomes" id="UP000294963">
    <property type="component" value="Unassembled WGS sequence"/>
</dbReference>
<keyword evidence="2" id="KW-1185">Reference proteome</keyword>
<gene>
    <name evidence="1" type="ORF">EC844_11433</name>
</gene>
<comment type="caution">
    <text evidence="1">The sequence shown here is derived from an EMBL/GenBank/DDBJ whole genome shotgun (WGS) entry which is preliminary data.</text>
</comment>
<evidence type="ECO:0000313" key="1">
    <source>
        <dbReference type="EMBL" id="TCM65796.1"/>
    </source>
</evidence>
<dbReference type="EMBL" id="SLVJ01000014">
    <property type="protein sequence ID" value="TCM65796.1"/>
    <property type="molecule type" value="Genomic_DNA"/>
</dbReference>
<dbReference type="OrthoDB" id="6713262at2"/>
<reference evidence="1 2" key="1">
    <citation type="submission" date="2019-03" db="EMBL/GenBank/DDBJ databases">
        <title>Genomic analyses of the natural microbiome of Caenorhabditis elegans.</title>
        <authorList>
            <person name="Samuel B."/>
        </authorList>
    </citation>
    <scope>NUCLEOTIDE SEQUENCE [LARGE SCALE GENOMIC DNA]</scope>
    <source>
        <strain evidence="1 2">JUb89</strain>
    </source>
</reference>
<name>A0A4R1XPY6_ACICA</name>